<comment type="similarity">
    <text evidence="2">Belongs to the glycosyltransferase 31 family.</text>
</comment>
<evidence type="ECO:0000256" key="8">
    <source>
        <dbReference type="ARBA" id="ARBA00023034"/>
    </source>
</evidence>
<dbReference type="EnsemblMetazoa" id="XM_050660775.1">
    <property type="protein sequence ID" value="XP_050516732.1"/>
    <property type="gene ID" value="LOC126891596"/>
</dbReference>
<keyword evidence="5" id="KW-0812">Transmembrane</keyword>
<organism evidence="10 11">
    <name type="scientific">Diabrotica virgifera virgifera</name>
    <name type="common">western corn rootworm</name>
    <dbReference type="NCBI Taxonomy" id="50390"/>
    <lineage>
        <taxon>Eukaryota</taxon>
        <taxon>Metazoa</taxon>
        <taxon>Ecdysozoa</taxon>
        <taxon>Arthropoda</taxon>
        <taxon>Hexapoda</taxon>
        <taxon>Insecta</taxon>
        <taxon>Pterygota</taxon>
        <taxon>Neoptera</taxon>
        <taxon>Endopterygota</taxon>
        <taxon>Coleoptera</taxon>
        <taxon>Polyphaga</taxon>
        <taxon>Cucujiformia</taxon>
        <taxon>Chrysomeloidea</taxon>
        <taxon>Chrysomelidae</taxon>
        <taxon>Galerucinae</taxon>
        <taxon>Diabroticina</taxon>
        <taxon>Diabroticites</taxon>
        <taxon>Diabrotica</taxon>
    </lineage>
</organism>
<dbReference type="Gene3D" id="3.90.550.50">
    <property type="match status" value="1"/>
</dbReference>
<dbReference type="Proteomes" id="UP001652700">
    <property type="component" value="Unplaced"/>
</dbReference>
<keyword evidence="8" id="KW-0333">Golgi apparatus</keyword>
<evidence type="ECO:0000256" key="7">
    <source>
        <dbReference type="ARBA" id="ARBA00022989"/>
    </source>
</evidence>
<keyword evidence="4" id="KW-0808">Transferase</keyword>
<dbReference type="GeneID" id="126891596"/>
<name>A0ABM5L2R5_DIAVI</name>
<sequence>MLEKRPWTKLVVLLLGFVIVLLLWHELSTPRYIVVPASTTISTPYTVLTKDDPGFTEKVLHVPENDYNQLIDLNFNFSMINFICNETIPLLLLVLVHSAPSNFEKRQTIRETWGEKEDNVKVLFMVGSVGTHSEHLQKMIEAENVLHNDVIQGSFADTYRNLTYKHVMTLKYFVYHCPQAKYILKTDDDVFVNMPTMKNFLIYDLSPHGARKGLFCTPRYNSLVLRSYRSKWRVSFSEYPERVYPTYCPGWALLYTPDVIFAIYKEAQKSNFFWIDDIHITGTLFKKLNFTHTNIEPLVLSESNLYNIVYRSYNVSQPFLFGSANMLEKEIRKLWNFVKKREAQRFIFSDITNKRWHQCGSETGRRTINHAVQPRLKLKSLLIYDLSPHGARKGLFCTPRYNSLVLRSYRSKWRVSFWEYPERVYPTYCPGWALLYTPDVIFAIYKEAQKSHFFWIDDIHITGTLFKKLNFTHTNIEPLVLSESNLYNIVYRSYNVSHPFLFGSANMLEKEIRKLWNFVKKREAQRFIFSDITN</sequence>
<evidence type="ECO:0000256" key="4">
    <source>
        <dbReference type="ARBA" id="ARBA00022679"/>
    </source>
</evidence>
<evidence type="ECO:0000256" key="9">
    <source>
        <dbReference type="ARBA" id="ARBA00023136"/>
    </source>
</evidence>
<protein>
    <recommendedName>
        <fullName evidence="12">Hexosyltransferase</fullName>
    </recommendedName>
</protein>
<evidence type="ECO:0008006" key="12">
    <source>
        <dbReference type="Google" id="ProtNLM"/>
    </source>
</evidence>
<evidence type="ECO:0000256" key="1">
    <source>
        <dbReference type="ARBA" id="ARBA00004323"/>
    </source>
</evidence>
<keyword evidence="11" id="KW-1185">Reference proteome</keyword>
<dbReference type="PANTHER" id="PTHR11214">
    <property type="entry name" value="BETA-1,3-N-ACETYLGLUCOSAMINYLTRANSFERASE"/>
    <property type="match status" value="1"/>
</dbReference>
<dbReference type="Pfam" id="PF01762">
    <property type="entry name" value="Galactosyl_T"/>
    <property type="match status" value="2"/>
</dbReference>
<dbReference type="PANTHER" id="PTHR11214:SF376">
    <property type="entry name" value="HEXOSYLTRANSFERASE"/>
    <property type="match status" value="1"/>
</dbReference>
<dbReference type="InterPro" id="IPR002659">
    <property type="entry name" value="Glyco_trans_31"/>
</dbReference>
<dbReference type="SUPFAM" id="SSF141571">
    <property type="entry name" value="Pentapeptide repeat-like"/>
    <property type="match status" value="1"/>
</dbReference>
<accession>A0ABM5L2R5</accession>
<keyword evidence="3" id="KW-0328">Glycosyltransferase</keyword>
<comment type="subcellular location">
    <subcellularLocation>
        <location evidence="1">Golgi apparatus membrane</location>
        <topology evidence="1">Single-pass type II membrane protein</topology>
    </subcellularLocation>
</comment>
<evidence type="ECO:0000256" key="5">
    <source>
        <dbReference type="ARBA" id="ARBA00022692"/>
    </source>
</evidence>
<dbReference type="RefSeq" id="XP_050516732.1">
    <property type="nucleotide sequence ID" value="XM_050660775.1"/>
</dbReference>
<evidence type="ECO:0000256" key="2">
    <source>
        <dbReference type="ARBA" id="ARBA00008661"/>
    </source>
</evidence>
<proteinExistence type="inferred from homology"/>
<keyword evidence="6" id="KW-0735">Signal-anchor</keyword>
<reference evidence="10" key="1">
    <citation type="submission" date="2025-05" db="UniProtKB">
        <authorList>
            <consortium name="EnsemblMetazoa"/>
        </authorList>
    </citation>
    <scope>IDENTIFICATION</scope>
</reference>
<evidence type="ECO:0000313" key="10">
    <source>
        <dbReference type="EnsemblMetazoa" id="XP_050516732.1"/>
    </source>
</evidence>
<evidence type="ECO:0000313" key="11">
    <source>
        <dbReference type="Proteomes" id="UP001652700"/>
    </source>
</evidence>
<keyword evidence="7" id="KW-1133">Transmembrane helix</keyword>
<evidence type="ECO:0000256" key="3">
    <source>
        <dbReference type="ARBA" id="ARBA00022676"/>
    </source>
</evidence>
<keyword evidence="9" id="KW-0472">Membrane</keyword>
<evidence type="ECO:0000256" key="6">
    <source>
        <dbReference type="ARBA" id="ARBA00022968"/>
    </source>
</evidence>